<keyword evidence="2" id="KW-1185">Reference proteome</keyword>
<dbReference type="Proteomes" id="UP001152795">
    <property type="component" value="Unassembled WGS sequence"/>
</dbReference>
<dbReference type="OrthoDB" id="5986318at2759"/>
<proteinExistence type="predicted"/>
<dbReference type="AlphaFoldDB" id="A0A6S7KIV5"/>
<organism evidence="1 2">
    <name type="scientific">Paramuricea clavata</name>
    <name type="common">Red gorgonian</name>
    <name type="synonym">Violescent sea-whip</name>
    <dbReference type="NCBI Taxonomy" id="317549"/>
    <lineage>
        <taxon>Eukaryota</taxon>
        <taxon>Metazoa</taxon>
        <taxon>Cnidaria</taxon>
        <taxon>Anthozoa</taxon>
        <taxon>Octocorallia</taxon>
        <taxon>Malacalcyonacea</taxon>
        <taxon>Plexauridae</taxon>
        <taxon>Paramuricea</taxon>
    </lineage>
</organism>
<gene>
    <name evidence="1" type="ORF">PACLA_8A006977</name>
</gene>
<dbReference type="EMBL" id="CACRXK020030818">
    <property type="protein sequence ID" value="CAB4042784.1"/>
    <property type="molecule type" value="Genomic_DNA"/>
</dbReference>
<reference evidence="1" key="1">
    <citation type="submission" date="2020-04" db="EMBL/GenBank/DDBJ databases">
        <authorList>
            <person name="Alioto T."/>
            <person name="Alioto T."/>
            <person name="Gomez Garrido J."/>
        </authorList>
    </citation>
    <scope>NUCLEOTIDE SEQUENCE</scope>
    <source>
        <strain evidence="1">A484AB</strain>
    </source>
</reference>
<evidence type="ECO:0000313" key="1">
    <source>
        <dbReference type="EMBL" id="CAB4042784.1"/>
    </source>
</evidence>
<accession>A0A6S7KIV5</accession>
<evidence type="ECO:0000313" key="2">
    <source>
        <dbReference type="Proteomes" id="UP001152795"/>
    </source>
</evidence>
<name>A0A6S7KIV5_PARCT</name>
<feature type="non-terminal residue" evidence="1">
    <location>
        <position position="1"/>
    </location>
</feature>
<comment type="caution">
    <text evidence="1">The sequence shown here is derived from an EMBL/GenBank/DDBJ whole genome shotgun (WGS) entry which is preliminary data.</text>
</comment>
<protein>
    <submittedName>
        <fullName evidence="1">Uncharacterized protein</fullName>
    </submittedName>
</protein>
<sequence>VDLAHQQLQIHGSKASDGTMLPSAAWRDRCALILGKKRKAMTEIYSVAALPENGYQLFKSICSQYEKGRLKDQRALPKDLRGKPTLRPAYVRCLHGLDNVDRIELLNKVAKGDISLDELKVLAKELKAIRPIQGIISSFVGKPWEIIAKELPECTKAEQLLCFAGKDATHCVFKSYLQELLKKLEGSNNDDTILSPNVFKTEENHQGIIVRCTQGRLNAEQSECCQRDSAGYAMALYVLEDIYGNDTEKLSNLLQKVVCLVERTNFGVRQTYNLVLIGDVETVVQCKKWFNKNRSKNVEMGFLHCDNVKPSGNLGMVQSVSGFMVYHASVGDRLLPDHLNFGDSCPSNLLNLGQRSECDWLKDLIGMFSHEGNAVVAAVGIKRNGLYMAESDNEEFLTKRNFRKLMEGK</sequence>